<reference evidence="1 2" key="1">
    <citation type="journal article" date="2012" name="Genome Biol.">
        <title>Genome and low-iron response of an oceanic diatom adapted to chronic iron limitation.</title>
        <authorList>
            <person name="Lommer M."/>
            <person name="Specht M."/>
            <person name="Roy A.S."/>
            <person name="Kraemer L."/>
            <person name="Andreson R."/>
            <person name="Gutowska M.A."/>
            <person name="Wolf J."/>
            <person name="Bergner S.V."/>
            <person name="Schilhabel M.B."/>
            <person name="Klostermeier U.C."/>
            <person name="Beiko R.G."/>
            <person name="Rosenstiel P."/>
            <person name="Hippler M."/>
            <person name="Laroche J."/>
        </authorList>
    </citation>
    <scope>NUCLEOTIDE SEQUENCE [LARGE SCALE GENOMIC DNA]</scope>
    <source>
        <strain evidence="1 2">CCMP1005</strain>
    </source>
</reference>
<feature type="non-terminal residue" evidence="1">
    <location>
        <position position="95"/>
    </location>
</feature>
<dbReference type="EMBL" id="AGNL01019857">
    <property type="protein sequence ID" value="EJK61530.1"/>
    <property type="molecule type" value="Genomic_DNA"/>
</dbReference>
<evidence type="ECO:0000313" key="1">
    <source>
        <dbReference type="EMBL" id="EJK61530.1"/>
    </source>
</evidence>
<dbReference type="Proteomes" id="UP000266841">
    <property type="component" value="Unassembled WGS sequence"/>
</dbReference>
<comment type="caution">
    <text evidence="1">The sequence shown here is derived from an EMBL/GenBank/DDBJ whole genome shotgun (WGS) entry which is preliminary data.</text>
</comment>
<dbReference type="AlphaFoldDB" id="K0S898"/>
<protein>
    <submittedName>
        <fullName evidence="1">Uncharacterized protein</fullName>
    </submittedName>
</protein>
<accession>K0S898</accession>
<sequence>MWLVWHLVDLSLGYYFTKICNLGQTAALGSVGTTCSCIHKTLNFHLMMSYARPAEILKCPCSAMRLLWYGGGRPGGYQRVEGWDRQHGAEPERVG</sequence>
<keyword evidence="2" id="KW-1185">Reference proteome</keyword>
<proteinExistence type="predicted"/>
<evidence type="ECO:0000313" key="2">
    <source>
        <dbReference type="Proteomes" id="UP000266841"/>
    </source>
</evidence>
<name>K0S898_THAOC</name>
<gene>
    <name evidence="1" type="ORF">THAOC_17963</name>
</gene>
<organism evidence="1 2">
    <name type="scientific">Thalassiosira oceanica</name>
    <name type="common">Marine diatom</name>
    <dbReference type="NCBI Taxonomy" id="159749"/>
    <lineage>
        <taxon>Eukaryota</taxon>
        <taxon>Sar</taxon>
        <taxon>Stramenopiles</taxon>
        <taxon>Ochrophyta</taxon>
        <taxon>Bacillariophyta</taxon>
        <taxon>Coscinodiscophyceae</taxon>
        <taxon>Thalassiosirophycidae</taxon>
        <taxon>Thalassiosirales</taxon>
        <taxon>Thalassiosiraceae</taxon>
        <taxon>Thalassiosira</taxon>
    </lineage>
</organism>